<feature type="chain" id="PRO_5009526507" description="Toluene tolerance protein" evidence="1">
    <location>
        <begin position="24"/>
        <end position="208"/>
    </location>
</feature>
<dbReference type="Gene3D" id="3.10.450.710">
    <property type="entry name" value="Tgt2/MlaC"/>
    <property type="match status" value="1"/>
</dbReference>
<dbReference type="STRING" id="1817756.A2140_06040"/>
<name>A0A1F6T0A3_9PROT</name>
<dbReference type="Proteomes" id="UP000178379">
    <property type="component" value="Unassembled WGS sequence"/>
</dbReference>
<sequence>MKRLLMVMVLTVTGFLPVTPAAAPAPDQTVREATDKILLLIRKNRAAYQGDQRKLYAMVDQNVLPYFDFRKMSALVLGSNWREADVAQRDRFISEFRQLLVRTYATALLKYNDEKVVILPYRAPLPDDRTVTVKTEVRRSGQTPIPISYEFYLNRDGQWKVYDVSIEGVSIVTSYTNTYAERVSRDGLDKLIANLAQENRDGRKAGTN</sequence>
<evidence type="ECO:0000313" key="3">
    <source>
        <dbReference type="Proteomes" id="UP000178379"/>
    </source>
</evidence>
<dbReference type="EMBL" id="MFSQ01000116">
    <property type="protein sequence ID" value="OGI38610.1"/>
    <property type="molecule type" value="Genomic_DNA"/>
</dbReference>
<reference evidence="2 3" key="1">
    <citation type="journal article" date="2016" name="Nat. Commun.">
        <title>Thousands of microbial genomes shed light on interconnected biogeochemical processes in an aquifer system.</title>
        <authorList>
            <person name="Anantharaman K."/>
            <person name="Brown C.T."/>
            <person name="Hug L.A."/>
            <person name="Sharon I."/>
            <person name="Castelle C.J."/>
            <person name="Probst A.J."/>
            <person name="Thomas B.C."/>
            <person name="Singh A."/>
            <person name="Wilkins M.J."/>
            <person name="Karaoz U."/>
            <person name="Brodie E.L."/>
            <person name="Williams K.H."/>
            <person name="Hubbard S.S."/>
            <person name="Banfield J.F."/>
        </authorList>
    </citation>
    <scope>NUCLEOTIDE SEQUENCE [LARGE SCALE GENOMIC DNA]</scope>
</reference>
<proteinExistence type="predicted"/>
<dbReference type="PANTHER" id="PTHR36573">
    <property type="entry name" value="INTERMEMBRANE PHOSPHOLIPID TRANSPORT SYSTEM BINDING PROTEIN MLAC"/>
    <property type="match status" value="1"/>
</dbReference>
<feature type="signal peptide" evidence="1">
    <location>
        <begin position="1"/>
        <end position="23"/>
    </location>
</feature>
<dbReference type="PANTHER" id="PTHR36573:SF1">
    <property type="entry name" value="INTERMEMBRANE PHOSPHOLIPID TRANSPORT SYSTEM BINDING PROTEIN MLAC"/>
    <property type="match status" value="1"/>
</dbReference>
<protein>
    <recommendedName>
        <fullName evidence="4">Toluene tolerance protein</fullName>
    </recommendedName>
</protein>
<dbReference type="AlphaFoldDB" id="A0A1F6T0A3"/>
<comment type="caution">
    <text evidence="2">The sequence shown here is derived from an EMBL/GenBank/DDBJ whole genome shotgun (WGS) entry which is preliminary data.</text>
</comment>
<keyword evidence="1" id="KW-0732">Signal</keyword>
<dbReference type="InterPro" id="IPR042245">
    <property type="entry name" value="Tgt2/MlaC_sf"/>
</dbReference>
<dbReference type="Pfam" id="PF05494">
    <property type="entry name" value="MlaC"/>
    <property type="match status" value="1"/>
</dbReference>
<dbReference type="PIRSF" id="PIRSF004649">
    <property type="entry name" value="MlaC"/>
    <property type="match status" value="1"/>
</dbReference>
<evidence type="ECO:0000256" key="1">
    <source>
        <dbReference type="SAM" id="SignalP"/>
    </source>
</evidence>
<evidence type="ECO:0008006" key="4">
    <source>
        <dbReference type="Google" id="ProtNLM"/>
    </source>
</evidence>
<organism evidence="2 3">
    <name type="scientific">Candidatus Muproteobacteria bacterium RBG_16_62_13</name>
    <dbReference type="NCBI Taxonomy" id="1817756"/>
    <lineage>
        <taxon>Bacteria</taxon>
        <taxon>Pseudomonadati</taxon>
        <taxon>Pseudomonadota</taxon>
        <taxon>Candidatus Muproteobacteria</taxon>
    </lineage>
</organism>
<dbReference type="InterPro" id="IPR008869">
    <property type="entry name" value="MlaC/ttg2D"/>
</dbReference>
<gene>
    <name evidence="2" type="ORF">A2140_06040</name>
</gene>
<accession>A0A1F6T0A3</accession>
<evidence type="ECO:0000313" key="2">
    <source>
        <dbReference type="EMBL" id="OGI38610.1"/>
    </source>
</evidence>